<evidence type="ECO:0000256" key="1">
    <source>
        <dbReference type="SAM" id="MobiDB-lite"/>
    </source>
</evidence>
<name>A0A7W6J913_9HYPH</name>
<reference evidence="2 3" key="1">
    <citation type="submission" date="2020-08" db="EMBL/GenBank/DDBJ databases">
        <title>Genomic Encyclopedia of Type Strains, Phase IV (KMG-IV): sequencing the most valuable type-strain genomes for metagenomic binning, comparative biology and taxonomic classification.</title>
        <authorList>
            <person name="Goeker M."/>
        </authorList>
    </citation>
    <scope>NUCLEOTIDE SEQUENCE [LARGE SCALE GENOMIC DNA]</scope>
    <source>
        <strain evidence="2 3">DSM 29853</strain>
    </source>
</reference>
<dbReference type="RefSeq" id="WP_281375750.1">
    <property type="nucleotide sequence ID" value="NZ_JACIEZ010000007.1"/>
</dbReference>
<dbReference type="EMBL" id="JACIEZ010000007">
    <property type="protein sequence ID" value="MBB4066171.1"/>
    <property type="molecule type" value="Genomic_DNA"/>
</dbReference>
<comment type="caution">
    <text evidence="2">The sequence shown here is derived from an EMBL/GenBank/DDBJ whole genome shotgun (WGS) entry which is preliminary data.</text>
</comment>
<evidence type="ECO:0000313" key="2">
    <source>
        <dbReference type="EMBL" id="MBB4066171.1"/>
    </source>
</evidence>
<proteinExistence type="predicted"/>
<evidence type="ECO:0000313" key="3">
    <source>
        <dbReference type="Proteomes" id="UP000528286"/>
    </source>
</evidence>
<accession>A0A7W6J913</accession>
<gene>
    <name evidence="2" type="ORF">GGR23_003384</name>
</gene>
<keyword evidence="3" id="KW-1185">Reference proteome</keyword>
<dbReference type="Proteomes" id="UP000528286">
    <property type="component" value="Unassembled WGS sequence"/>
</dbReference>
<sequence>MKILRLSAPPDLALLERMISPTASTRNTRPDEPPISFANRVE</sequence>
<protein>
    <submittedName>
        <fullName evidence="2">Uncharacterized protein</fullName>
    </submittedName>
</protein>
<feature type="region of interest" description="Disordered" evidence="1">
    <location>
        <begin position="19"/>
        <end position="42"/>
    </location>
</feature>
<organism evidence="2 3">
    <name type="scientific">Gellertiella hungarica</name>
    <dbReference type="NCBI Taxonomy" id="1572859"/>
    <lineage>
        <taxon>Bacteria</taxon>
        <taxon>Pseudomonadati</taxon>
        <taxon>Pseudomonadota</taxon>
        <taxon>Alphaproteobacteria</taxon>
        <taxon>Hyphomicrobiales</taxon>
        <taxon>Rhizobiaceae</taxon>
        <taxon>Gellertiella</taxon>
    </lineage>
</organism>
<dbReference type="AlphaFoldDB" id="A0A7W6J913"/>